<proteinExistence type="inferred from homology"/>
<dbReference type="SUPFAM" id="SSF52540">
    <property type="entry name" value="P-loop containing nucleoside triphosphate hydrolases"/>
    <property type="match status" value="1"/>
</dbReference>
<dbReference type="AlphaFoldDB" id="A0A8T4KX57"/>
<dbReference type="InterPro" id="IPR050921">
    <property type="entry name" value="T4SS_GSP_E_ATPase"/>
</dbReference>
<dbReference type="GO" id="GO:0016887">
    <property type="term" value="F:ATP hydrolysis activity"/>
    <property type="evidence" value="ECO:0007669"/>
    <property type="project" value="InterPro"/>
</dbReference>
<organism evidence="3 4">
    <name type="scientific">Candidatus Iainarchaeum sp</name>
    <dbReference type="NCBI Taxonomy" id="3101447"/>
    <lineage>
        <taxon>Archaea</taxon>
        <taxon>Candidatus Iainarchaeota</taxon>
        <taxon>Candidatus Iainarchaeia</taxon>
        <taxon>Candidatus Iainarchaeales</taxon>
        <taxon>Candidatus Iainarchaeaceae</taxon>
        <taxon>Candidatus Iainarchaeum</taxon>
    </lineage>
</organism>
<dbReference type="PANTHER" id="PTHR30486:SF6">
    <property type="entry name" value="TYPE IV PILUS RETRACTATION ATPASE PILT"/>
    <property type="match status" value="1"/>
</dbReference>
<dbReference type="InterPro" id="IPR027417">
    <property type="entry name" value="P-loop_NTPase"/>
</dbReference>
<dbReference type="Proteomes" id="UP000677687">
    <property type="component" value="Unassembled WGS sequence"/>
</dbReference>
<dbReference type="Gene3D" id="3.40.50.300">
    <property type="entry name" value="P-loop containing nucleotide triphosphate hydrolases"/>
    <property type="match status" value="1"/>
</dbReference>
<dbReference type="PANTHER" id="PTHR30486">
    <property type="entry name" value="TWITCHING MOTILITY PROTEIN PILT"/>
    <property type="match status" value="1"/>
</dbReference>
<comment type="similarity">
    <text evidence="1">Belongs to the GSP E family.</text>
</comment>
<dbReference type="SMART" id="SM00382">
    <property type="entry name" value="AAA"/>
    <property type="match status" value="1"/>
</dbReference>
<name>A0A8T4KX57_9ARCH</name>
<gene>
    <name evidence="3" type="ORF">J4415_03835</name>
</gene>
<evidence type="ECO:0000259" key="2">
    <source>
        <dbReference type="SMART" id="SM00382"/>
    </source>
</evidence>
<sequence>VNASYTKDVTSKGPTFTIRKFTKIPWTPIQMISLNAISPEMLAYFWILLEHKSNILIAGGTGSGKTTLLNALAFFIAPEARVVSIEDTREINLPRENWLPAVARPSIGIGKVGEVDLFALLRSSFRQTPDYLIVGEVRGKEAFVLFQGMASGHASLSTMHADSVDTLIRRLQTPPIELSPTLVNSLDCVAVVTHAVVGQRETRRLREVVEIVSVNKDGTALVNTPLIWDPQKDVFYFKKQSKVFEKISSRSGIPLEKLQKEFNVRAKLLYELYKRKIFEFDEVGRIINEYYKSPVEILMKYGIKE</sequence>
<evidence type="ECO:0000313" key="4">
    <source>
        <dbReference type="Proteomes" id="UP000677687"/>
    </source>
</evidence>
<comment type="caution">
    <text evidence="3">The sequence shown here is derived from an EMBL/GenBank/DDBJ whole genome shotgun (WGS) entry which is preliminary data.</text>
</comment>
<dbReference type="Pfam" id="PF00437">
    <property type="entry name" value="T2SSE"/>
    <property type="match status" value="1"/>
</dbReference>
<accession>A0A8T4KX57</accession>
<protein>
    <submittedName>
        <fullName evidence="3">Type II/IV secretion system ATPase subunit</fullName>
    </submittedName>
</protein>
<evidence type="ECO:0000313" key="3">
    <source>
        <dbReference type="EMBL" id="MBS3057729.1"/>
    </source>
</evidence>
<feature type="domain" description="AAA+ ATPase" evidence="2">
    <location>
        <begin position="51"/>
        <end position="215"/>
    </location>
</feature>
<dbReference type="EMBL" id="JAGVWD010000062">
    <property type="protein sequence ID" value="MBS3057729.1"/>
    <property type="molecule type" value="Genomic_DNA"/>
</dbReference>
<dbReference type="InterPro" id="IPR001482">
    <property type="entry name" value="T2SS/T4SS_dom"/>
</dbReference>
<dbReference type="CDD" id="cd01130">
    <property type="entry name" value="VirB11-like_ATPase"/>
    <property type="match status" value="1"/>
</dbReference>
<reference evidence="3" key="2">
    <citation type="submission" date="2021-05" db="EMBL/GenBank/DDBJ databases">
        <title>Protein family content uncovers lineage relationships and bacterial pathway maintenance mechanisms in DPANN archaea.</title>
        <authorList>
            <person name="Castelle C.J."/>
            <person name="Meheust R."/>
            <person name="Jaffe A.L."/>
            <person name="Seitz K."/>
            <person name="Gong X."/>
            <person name="Baker B.J."/>
            <person name="Banfield J.F."/>
        </authorList>
    </citation>
    <scope>NUCLEOTIDE SEQUENCE</scope>
    <source>
        <strain evidence="3">RIFCSPHIGHO2_01_FULL_AR10_44_11</strain>
    </source>
</reference>
<evidence type="ECO:0000256" key="1">
    <source>
        <dbReference type="ARBA" id="ARBA00006611"/>
    </source>
</evidence>
<feature type="non-terminal residue" evidence="3">
    <location>
        <position position="1"/>
    </location>
</feature>
<reference evidence="3" key="1">
    <citation type="submission" date="2021-03" db="EMBL/GenBank/DDBJ databases">
        <authorList>
            <person name="Jaffe A."/>
        </authorList>
    </citation>
    <scope>NUCLEOTIDE SEQUENCE</scope>
    <source>
        <strain evidence="3">RIFCSPHIGHO2_01_FULL_AR10_44_11</strain>
    </source>
</reference>
<dbReference type="InterPro" id="IPR003593">
    <property type="entry name" value="AAA+_ATPase"/>
</dbReference>